<protein>
    <submittedName>
        <fullName evidence="2">Uncharacterized protein</fullName>
    </submittedName>
</protein>
<sequence>MTTQTRSAPPPPPSGNQTRIPARALQTACGRHHGRPCPLGSGRSSEGHPLLIGGYLPRLLHAQLADPSSARAEERLYSTARPVRQEEARHRPGGGPSPLHV</sequence>
<evidence type="ECO:0000313" key="2">
    <source>
        <dbReference type="EMBL" id="KAK7492299.1"/>
    </source>
</evidence>
<dbReference type="AlphaFoldDB" id="A0ABD0KYL2"/>
<organism evidence="2 3">
    <name type="scientific">Batillaria attramentaria</name>
    <dbReference type="NCBI Taxonomy" id="370345"/>
    <lineage>
        <taxon>Eukaryota</taxon>
        <taxon>Metazoa</taxon>
        <taxon>Spiralia</taxon>
        <taxon>Lophotrochozoa</taxon>
        <taxon>Mollusca</taxon>
        <taxon>Gastropoda</taxon>
        <taxon>Caenogastropoda</taxon>
        <taxon>Sorbeoconcha</taxon>
        <taxon>Cerithioidea</taxon>
        <taxon>Batillariidae</taxon>
        <taxon>Batillaria</taxon>
    </lineage>
</organism>
<dbReference type="Proteomes" id="UP001519460">
    <property type="component" value="Unassembled WGS sequence"/>
</dbReference>
<gene>
    <name evidence="2" type="ORF">BaRGS_00016396</name>
</gene>
<feature type="region of interest" description="Disordered" evidence="1">
    <location>
        <begin position="1"/>
        <end position="20"/>
    </location>
</feature>
<keyword evidence="3" id="KW-1185">Reference proteome</keyword>
<proteinExistence type="predicted"/>
<dbReference type="EMBL" id="JACVVK020000104">
    <property type="protein sequence ID" value="KAK7492299.1"/>
    <property type="molecule type" value="Genomic_DNA"/>
</dbReference>
<reference evidence="2 3" key="1">
    <citation type="journal article" date="2023" name="Sci. Data">
        <title>Genome assembly of the Korean intertidal mud-creeper Batillaria attramentaria.</title>
        <authorList>
            <person name="Patra A.K."/>
            <person name="Ho P.T."/>
            <person name="Jun S."/>
            <person name="Lee S.J."/>
            <person name="Kim Y."/>
            <person name="Won Y.J."/>
        </authorList>
    </citation>
    <scope>NUCLEOTIDE SEQUENCE [LARGE SCALE GENOMIC DNA]</scope>
    <source>
        <strain evidence="2">Wonlab-2016</strain>
    </source>
</reference>
<accession>A0ABD0KYL2</accession>
<evidence type="ECO:0000256" key="1">
    <source>
        <dbReference type="SAM" id="MobiDB-lite"/>
    </source>
</evidence>
<comment type="caution">
    <text evidence="2">The sequence shown here is derived from an EMBL/GenBank/DDBJ whole genome shotgun (WGS) entry which is preliminary data.</text>
</comment>
<evidence type="ECO:0000313" key="3">
    <source>
        <dbReference type="Proteomes" id="UP001519460"/>
    </source>
</evidence>
<name>A0ABD0KYL2_9CAEN</name>
<feature type="region of interest" description="Disordered" evidence="1">
    <location>
        <begin position="66"/>
        <end position="101"/>
    </location>
</feature>